<dbReference type="Proteomes" id="UP001515480">
    <property type="component" value="Unassembled WGS sequence"/>
</dbReference>
<organism evidence="3 4">
    <name type="scientific">Prymnesium parvum</name>
    <name type="common">Toxic golden alga</name>
    <dbReference type="NCBI Taxonomy" id="97485"/>
    <lineage>
        <taxon>Eukaryota</taxon>
        <taxon>Haptista</taxon>
        <taxon>Haptophyta</taxon>
        <taxon>Prymnesiophyceae</taxon>
        <taxon>Prymnesiales</taxon>
        <taxon>Prymnesiaceae</taxon>
        <taxon>Prymnesium</taxon>
    </lineage>
</organism>
<dbReference type="SUPFAM" id="SSF55961">
    <property type="entry name" value="Bet v1-like"/>
    <property type="match status" value="1"/>
</dbReference>
<evidence type="ECO:0000259" key="2">
    <source>
        <dbReference type="PROSITE" id="PS50848"/>
    </source>
</evidence>
<dbReference type="InterPro" id="IPR002913">
    <property type="entry name" value="START_lipid-bd_dom"/>
</dbReference>
<evidence type="ECO:0000313" key="3">
    <source>
        <dbReference type="EMBL" id="KAL1514822.1"/>
    </source>
</evidence>
<comment type="caution">
    <text evidence="3">The sequence shown here is derived from an EMBL/GenBank/DDBJ whole genome shotgun (WGS) entry which is preliminary data.</text>
</comment>
<gene>
    <name evidence="3" type="ORF">AB1Y20_003907</name>
</gene>
<dbReference type="PROSITE" id="PS50848">
    <property type="entry name" value="START"/>
    <property type="match status" value="1"/>
</dbReference>
<reference evidence="3 4" key="1">
    <citation type="journal article" date="2024" name="Science">
        <title>Giant polyketide synthase enzymes in the biosynthesis of giant marine polyether toxins.</title>
        <authorList>
            <person name="Fallon T.R."/>
            <person name="Shende V.V."/>
            <person name="Wierzbicki I.H."/>
            <person name="Pendleton A.L."/>
            <person name="Watervoot N.F."/>
            <person name="Auber R.P."/>
            <person name="Gonzalez D.J."/>
            <person name="Wisecaver J.H."/>
            <person name="Moore B.S."/>
        </authorList>
    </citation>
    <scope>NUCLEOTIDE SEQUENCE [LARGE SCALE GENOMIC DNA]</scope>
    <source>
        <strain evidence="3 4">12B1</strain>
    </source>
</reference>
<dbReference type="GO" id="GO:0005737">
    <property type="term" value="C:cytoplasm"/>
    <property type="evidence" value="ECO:0007669"/>
    <property type="project" value="UniProtKB-ARBA"/>
</dbReference>
<keyword evidence="4" id="KW-1185">Reference proteome</keyword>
<accession>A0AB34J5Y5</accession>
<feature type="domain" description="START" evidence="2">
    <location>
        <begin position="94"/>
        <end position="290"/>
    </location>
</feature>
<evidence type="ECO:0000313" key="4">
    <source>
        <dbReference type="Proteomes" id="UP001515480"/>
    </source>
</evidence>
<name>A0AB34J5Y5_PRYPA</name>
<feature type="signal peptide" evidence="1">
    <location>
        <begin position="1"/>
        <end position="18"/>
    </location>
</feature>
<dbReference type="AlphaFoldDB" id="A0AB34J5Y5"/>
<dbReference type="Pfam" id="PF01852">
    <property type="entry name" value="START"/>
    <property type="match status" value="1"/>
</dbReference>
<dbReference type="InterPro" id="IPR051213">
    <property type="entry name" value="START_lipid_transfer"/>
</dbReference>
<protein>
    <recommendedName>
        <fullName evidence="2">START domain-containing protein</fullName>
    </recommendedName>
</protein>
<proteinExistence type="predicted"/>
<dbReference type="EMBL" id="JBGBPQ010000012">
    <property type="protein sequence ID" value="KAL1514822.1"/>
    <property type="molecule type" value="Genomic_DNA"/>
</dbReference>
<feature type="chain" id="PRO_5044243121" description="START domain-containing protein" evidence="1">
    <location>
        <begin position="19"/>
        <end position="290"/>
    </location>
</feature>
<sequence length="290" mass="31591">MASLSRVTCCCLVALAAAGSPGVSLQPRHERVFAGAREGLTSSARWLQLQLDILQLRVQACGRRIDCLLSASMAPRPADGVLQGWDEASAYATVEQSTSADSSWELKLTSGSVRVWRRSVPGSKVNEVRANGIIDASPKAVVSLLCDGDAHAIRSYNPLYAEGFDVCRIDHRTRLSYASVKAFFPLKPRDTLTRVAIWELPRLGSGATALLLQHAEHPDVPVYSEYVRAKILRGMHLIQPVEGCPGKSNFTLCTQVDAGGIIPSFVMNIITTQDSLQFMDRLEKAAAQRE</sequence>
<dbReference type="CDD" id="cd00177">
    <property type="entry name" value="START"/>
    <property type="match status" value="1"/>
</dbReference>
<dbReference type="Gene3D" id="3.30.530.20">
    <property type="match status" value="1"/>
</dbReference>
<dbReference type="GO" id="GO:0008289">
    <property type="term" value="F:lipid binding"/>
    <property type="evidence" value="ECO:0007669"/>
    <property type="project" value="InterPro"/>
</dbReference>
<dbReference type="InterPro" id="IPR023393">
    <property type="entry name" value="START-like_dom_sf"/>
</dbReference>
<evidence type="ECO:0000256" key="1">
    <source>
        <dbReference type="SAM" id="SignalP"/>
    </source>
</evidence>
<dbReference type="PANTHER" id="PTHR19308">
    <property type="entry name" value="PHOSPHATIDYLCHOLINE TRANSFER PROTEIN"/>
    <property type="match status" value="1"/>
</dbReference>
<keyword evidence="1" id="KW-0732">Signal</keyword>
<dbReference type="PANTHER" id="PTHR19308:SF14">
    <property type="entry name" value="START DOMAIN-CONTAINING PROTEIN"/>
    <property type="match status" value="1"/>
</dbReference>